<dbReference type="Proteomes" id="UP000196368">
    <property type="component" value="Unassembled WGS sequence"/>
</dbReference>
<protein>
    <recommendedName>
        <fullName evidence="3">ASCH domain-containing protein</fullName>
    </recommendedName>
</protein>
<comment type="caution">
    <text evidence="1">The sequence shown here is derived from an EMBL/GenBank/DDBJ whole genome shotgun (WGS) entry which is preliminary data.</text>
</comment>
<dbReference type="InterPro" id="IPR015947">
    <property type="entry name" value="PUA-like_sf"/>
</dbReference>
<evidence type="ECO:0000313" key="2">
    <source>
        <dbReference type="Proteomes" id="UP000196368"/>
    </source>
</evidence>
<dbReference type="RefSeq" id="WP_087288804.1">
    <property type="nucleotide sequence ID" value="NZ_NFJD01000003.1"/>
</dbReference>
<evidence type="ECO:0000313" key="1">
    <source>
        <dbReference type="EMBL" id="OUO56662.1"/>
    </source>
</evidence>
<organism evidence="1 2">
    <name type="scientific">Candidatus Avelusimicrobium gallicola</name>
    <dbReference type="NCBI Taxonomy" id="2562704"/>
    <lineage>
        <taxon>Bacteria</taxon>
        <taxon>Pseudomonadati</taxon>
        <taxon>Elusimicrobiota</taxon>
        <taxon>Elusimicrobia</taxon>
        <taxon>Elusimicrobiales</taxon>
        <taxon>Elusimicrobiaceae</taxon>
        <taxon>Candidatus Avelusimicrobium</taxon>
    </lineage>
</organism>
<dbReference type="SUPFAM" id="SSF88697">
    <property type="entry name" value="PUA domain-like"/>
    <property type="match status" value="1"/>
</dbReference>
<dbReference type="EMBL" id="NFJD01000003">
    <property type="protein sequence ID" value="OUO56662.1"/>
    <property type="molecule type" value="Genomic_DNA"/>
</dbReference>
<dbReference type="Gene3D" id="2.30.130.30">
    <property type="entry name" value="Hypothetical protein"/>
    <property type="match status" value="1"/>
</dbReference>
<proteinExistence type="predicted"/>
<dbReference type="AlphaFoldDB" id="A0A1Y4DDE2"/>
<gene>
    <name evidence="1" type="ORF">B5F75_05580</name>
</gene>
<name>A0A1Y4DDE2_9BACT</name>
<reference evidence="2" key="1">
    <citation type="submission" date="2017-04" db="EMBL/GenBank/DDBJ databases">
        <title>Function of individual gut microbiota members based on whole genome sequencing of pure cultures obtained from chicken caecum.</title>
        <authorList>
            <person name="Medvecky M."/>
            <person name="Cejkova D."/>
            <person name="Polansky O."/>
            <person name="Karasova D."/>
            <person name="Kubasova T."/>
            <person name="Cizek A."/>
            <person name="Rychlik I."/>
        </authorList>
    </citation>
    <scope>NUCLEOTIDE SEQUENCE [LARGE SCALE GENOMIC DNA]</scope>
    <source>
        <strain evidence="2">An273</strain>
    </source>
</reference>
<sequence length="93" mass="11404">MNKLHLPLTYHWFDEIESGRKTCEYRRFTEGWSKRLSRLKKSDLVVFHRGYSSRTITRRIVNIRLVDGWNLPNEVYQFFGRPNESRFFEITFE</sequence>
<accession>A0A1Y4DDE2</accession>
<evidence type="ECO:0008006" key="3">
    <source>
        <dbReference type="Google" id="ProtNLM"/>
    </source>
</evidence>
<keyword evidence="2" id="KW-1185">Reference proteome</keyword>
<dbReference type="OrthoDB" id="9133299at2"/>